<accession>A0A3M7Q4I9</accession>
<dbReference type="STRING" id="10195.A0A3M7Q4I9"/>
<dbReference type="Pfam" id="PF10036">
    <property type="entry name" value="RLL"/>
    <property type="match status" value="1"/>
</dbReference>
<evidence type="ECO:0000313" key="2">
    <source>
        <dbReference type="Proteomes" id="UP000276133"/>
    </source>
</evidence>
<dbReference type="PANTHER" id="PTHR15924">
    <property type="entry name" value="CLE"/>
    <property type="match status" value="1"/>
</dbReference>
<dbReference type="AlphaFoldDB" id="A0A3M7Q4I9"/>
<dbReference type="OrthoDB" id="514167at2759"/>
<evidence type="ECO:0008006" key="3">
    <source>
        <dbReference type="Google" id="ProtNLM"/>
    </source>
</evidence>
<name>A0A3M7Q4I9_BRAPC</name>
<gene>
    <name evidence="1" type="ORF">BpHYR1_023269</name>
</gene>
<proteinExistence type="predicted"/>
<dbReference type="InterPro" id="IPR019265">
    <property type="entry name" value="RTRAF"/>
</dbReference>
<reference evidence="1 2" key="1">
    <citation type="journal article" date="2018" name="Sci. Rep.">
        <title>Genomic signatures of local adaptation to the degree of environmental predictability in rotifers.</title>
        <authorList>
            <person name="Franch-Gras L."/>
            <person name="Hahn C."/>
            <person name="Garcia-Roger E.M."/>
            <person name="Carmona M.J."/>
            <person name="Serra M."/>
            <person name="Gomez A."/>
        </authorList>
    </citation>
    <scope>NUCLEOTIDE SEQUENCE [LARGE SCALE GENOMIC DNA]</scope>
    <source>
        <strain evidence="1">HYR1</strain>
    </source>
</reference>
<dbReference type="Proteomes" id="UP000276133">
    <property type="component" value="Unassembled WGS sequence"/>
</dbReference>
<comment type="caution">
    <text evidence="1">The sequence shown here is derived from an EMBL/GenBank/DDBJ whole genome shotgun (WGS) entry which is preliminary data.</text>
</comment>
<organism evidence="1 2">
    <name type="scientific">Brachionus plicatilis</name>
    <name type="common">Marine rotifer</name>
    <name type="synonym">Brachionus muelleri</name>
    <dbReference type="NCBI Taxonomy" id="10195"/>
    <lineage>
        <taxon>Eukaryota</taxon>
        <taxon>Metazoa</taxon>
        <taxon>Spiralia</taxon>
        <taxon>Gnathifera</taxon>
        <taxon>Rotifera</taxon>
        <taxon>Eurotatoria</taxon>
        <taxon>Monogononta</taxon>
        <taxon>Pseudotrocha</taxon>
        <taxon>Ploima</taxon>
        <taxon>Brachionidae</taxon>
        <taxon>Brachionus</taxon>
    </lineage>
</organism>
<evidence type="ECO:0000313" key="1">
    <source>
        <dbReference type="EMBL" id="RNA06337.1"/>
    </source>
</evidence>
<protein>
    <recommendedName>
        <fullName evidence="3">RNA transcription, translation and transport factor protein</fullName>
    </recommendedName>
</protein>
<keyword evidence="2" id="KW-1185">Reference proteome</keyword>
<sequence length="250" mass="28975">MFERKLTALDYHSPDNFDYQNEKTFRNFISWIENQKIRLYPIEERVSLDNVESDDWNQVYEKYLKEMDMENLNSNLPREEQIEIILSHAIRLEFTDNVDKINTFRASQDELMKQNSETNPLENIDYNSVDFVDGLNRMQRLLNVPTKSGDNLTVLQAISKLVSEKLNPKAVQASLEEHKYLKEPTQLTLNSINGGIDCKDPILNDAVKVLRLLHIKELRDLQTKINETIVSIQTITANPKTDSSLGKVGF</sequence>
<dbReference type="EMBL" id="REGN01007430">
    <property type="protein sequence ID" value="RNA06337.1"/>
    <property type="molecule type" value="Genomic_DNA"/>
</dbReference>